<evidence type="ECO:0000313" key="3">
    <source>
        <dbReference type="Proteomes" id="UP001153069"/>
    </source>
</evidence>
<feature type="compositionally biased region" description="Basic and acidic residues" evidence="1">
    <location>
        <begin position="96"/>
        <end position="109"/>
    </location>
</feature>
<accession>A0A9N8HDM3</accession>
<dbReference type="AlphaFoldDB" id="A0A9N8HDM3"/>
<feature type="region of interest" description="Disordered" evidence="1">
    <location>
        <begin position="96"/>
        <end position="128"/>
    </location>
</feature>
<protein>
    <submittedName>
        <fullName evidence="2">Uncharacterized protein</fullName>
    </submittedName>
</protein>
<evidence type="ECO:0000313" key="2">
    <source>
        <dbReference type="EMBL" id="CAB9508947.1"/>
    </source>
</evidence>
<keyword evidence="3" id="KW-1185">Reference proteome</keyword>
<dbReference type="Proteomes" id="UP001153069">
    <property type="component" value="Unassembled WGS sequence"/>
</dbReference>
<proteinExistence type="predicted"/>
<dbReference type="EMBL" id="CAICTM010000367">
    <property type="protein sequence ID" value="CAB9508947.1"/>
    <property type="molecule type" value="Genomic_DNA"/>
</dbReference>
<comment type="caution">
    <text evidence="2">The sequence shown here is derived from an EMBL/GenBank/DDBJ whole genome shotgun (WGS) entry which is preliminary data.</text>
</comment>
<sequence length="234" mass="26041">MILYHSHQDAVVQLTCSTFPKITAPNTYFLNSIRFPPMRQVGACAGTRIIMPKKITPKIPTERIQPLSMKELAPSSLVPYYDGIVLASKTVTKQLEPKTSHDGENDKINRGWQQQDQNTRRWGLRDGGNALRATRDGPIILCSTGTCSYRRQKKALLNLQPRCRGSQIKEATTKSGLQCCALPAPSVVVAKLGLSPRLISESLHLVFCLSIRGRIPKKGTKKMRLLYSSYGSNF</sequence>
<evidence type="ECO:0000256" key="1">
    <source>
        <dbReference type="SAM" id="MobiDB-lite"/>
    </source>
</evidence>
<gene>
    <name evidence="2" type="ORF">SEMRO_368_G127931.1</name>
</gene>
<reference evidence="2" key="1">
    <citation type="submission" date="2020-06" db="EMBL/GenBank/DDBJ databases">
        <authorList>
            <consortium name="Plant Systems Biology data submission"/>
        </authorList>
    </citation>
    <scope>NUCLEOTIDE SEQUENCE</scope>
    <source>
        <strain evidence="2">D6</strain>
    </source>
</reference>
<organism evidence="2 3">
    <name type="scientific">Seminavis robusta</name>
    <dbReference type="NCBI Taxonomy" id="568900"/>
    <lineage>
        <taxon>Eukaryota</taxon>
        <taxon>Sar</taxon>
        <taxon>Stramenopiles</taxon>
        <taxon>Ochrophyta</taxon>
        <taxon>Bacillariophyta</taxon>
        <taxon>Bacillariophyceae</taxon>
        <taxon>Bacillariophycidae</taxon>
        <taxon>Naviculales</taxon>
        <taxon>Naviculaceae</taxon>
        <taxon>Seminavis</taxon>
    </lineage>
</organism>
<name>A0A9N8HDM3_9STRA</name>